<dbReference type="GO" id="GO:0020037">
    <property type="term" value="F:heme binding"/>
    <property type="evidence" value="ECO:0007669"/>
    <property type="project" value="InterPro"/>
</dbReference>
<sequence>MASGALLIGSALVAVVACFLLLRAKRRIPRKAPPGSMGWPLIGETLPFLAPHQSNSVGSFIQSRIHRYGKVFSSHLFGWPTVISCDLELNMFILHNEEKLFLTNYPKAMHEILGKLSLLIVTGEIHRKLRSVVVTFSNSHKSAPGFLRCVERLSTEVMDKWESARQLDFCKEAKMFAFNVTAKTLLSLTPEEAASTGILQDFLTFMEGFVSLPLYLPGTSYAKAVKARGRLGMKMGKIISERRRNPREKADNEGDFLDIILSKEDFNDEEIVSVALDILLGGFETTATLLALVLYFLANSPAALYELRREHQKIQKEKLAAGEKDLTSDDYKKMNFTLKVMNEAMRCGNIVKYLHRRALQDIEFKGYFIPAGWQVFPVFTATHCDSSLHKNPFEFDPWRWTDEATGRKVTPFGGGIRLCPGAALALVEIAFFLHHLVLRFSWKVKGHDCPLAHPYIEFAKGLPLEIQPLKSEE</sequence>
<dbReference type="AlphaFoldDB" id="A0A7N0T7X2"/>
<evidence type="ECO:0000256" key="5">
    <source>
        <dbReference type="ARBA" id="ARBA00022989"/>
    </source>
</evidence>
<evidence type="ECO:0000256" key="10">
    <source>
        <dbReference type="ARBA" id="ARBA00060577"/>
    </source>
</evidence>
<dbReference type="Gene3D" id="1.10.630.10">
    <property type="entry name" value="Cytochrome P450"/>
    <property type="match status" value="1"/>
</dbReference>
<accession>A0A7N0T7X2</accession>
<evidence type="ECO:0000256" key="4">
    <source>
        <dbReference type="ARBA" id="ARBA00022723"/>
    </source>
</evidence>
<keyword evidence="4 13" id="KW-0479">Metal-binding</keyword>
<keyword evidence="3 15" id="KW-0812">Transmembrane</keyword>
<evidence type="ECO:0000256" key="13">
    <source>
        <dbReference type="PIRSR" id="PIRSR602401-1"/>
    </source>
</evidence>
<dbReference type="GO" id="GO:0016020">
    <property type="term" value="C:membrane"/>
    <property type="evidence" value="ECO:0007669"/>
    <property type="project" value="UniProtKB-SubCell"/>
</dbReference>
<organism evidence="16 17">
    <name type="scientific">Kalanchoe fedtschenkoi</name>
    <name type="common">Lavender scallops</name>
    <name type="synonym">South American air plant</name>
    <dbReference type="NCBI Taxonomy" id="63787"/>
    <lineage>
        <taxon>Eukaryota</taxon>
        <taxon>Viridiplantae</taxon>
        <taxon>Streptophyta</taxon>
        <taxon>Embryophyta</taxon>
        <taxon>Tracheophyta</taxon>
        <taxon>Spermatophyta</taxon>
        <taxon>Magnoliopsida</taxon>
        <taxon>eudicotyledons</taxon>
        <taxon>Gunneridae</taxon>
        <taxon>Pentapetalae</taxon>
        <taxon>Saxifragales</taxon>
        <taxon>Crassulaceae</taxon>
        <taxon>Kalanchoe</taxon>
    </lineage>
</organism>
<keyword evidence="17" id="KW-1185">Reference proteome</keyword>
<comment type="catalytic activity">
    <reaction evidence="9">
        <text>campesterol + reduced [NADPH--hemoprotein reductase] + O2 = (22S)-22-hydroxycampesterol + oxidized [NADPH--hemoprotein reductase] + H2O + H(+)</text>
        <dbReference type="Rhea" id="RHEA:69835"/>
        <dbReference type="Rhea" id="RHEA-COMP:11964"/>
        <dbReference type="Rhea" id="RHEA-COMP:11965"/>
        <dbReference type="ChEBI" id="CHEBI:15377"/>
        <dbReference type="ChEBI" id="CHEBI:15378"/>
        <dbReference type="ChEBI" id="CHEBI:15379"/>
        <dbReference type="ChEBI" id="CHEBI:28623"/>
        <dbReference type="ChEBI" id="CHEBI:57618"/>
        <dbReference type="ChEBI" id="CHEBI:58210"/>
        <dbReference type="ChEBI" id="CHEBI:72331"/>
    </reaction>
    <physiologicalReaction direction="left-to-right" evidence="9">
        <dbReference type="Rhea" id="RHEA:69836"/>
    </physiologicalReaction>
</comment>
<name>A0A7N0T7X2_KALFE</name>
<evidence type="ECO:0000256" key="8">
    <source>
        <dbReference type="ARBA" id="ARBA00037910"/>
    </source>
</evidence>
<comment type="similarity">
    <text evidence="14">Belongs to the cytochrome P450 family.</text>
</comment>
<dbReference type="EnsemblPlants" id="Kaladp0024s0675.1.v1.1">
    <property type="protein sequence ID" value="Kaladp0024s0675.1.v1.1"/>
    <property type="gene ID" value="Kaladp0024s0675.v1.1"/>
</dbReference>
<evidence type="ECO:0000256" key="1">
    <source>
        <dbReference type="ARBA" id="ARBA00004167"/>
    </source>
</evidence>
<dbReference type="GO" id="GO:0016132">
    <property type="term" value="P:brassinosteroid biosynthetic process"/>
    <property type="evidence" value="ECO:0007669"/>
    <property type="project" value="TreeGrafter"/>
</dbReference>
<protein>
    <recommendedName>
        <fullName evidence="11">Cytochrome P450 724B1</fullName>
    </recommendedName>
    <alternativeName>
        <fullName evidence="12">(22S)-22-hydroxycampesterol synthase</fullName>
    </alternativeName>
</protein>
<dbReference type="GO" id="GO:0010268">
    <property type="term" value="P:brassinosteroid homeostasis"/>
    <property type="evidence" value="ECO:0007669"/>
    <property type="project" value="TreeGrafter"/>
</dbReference>
<dbReference type="PRINTS" id="PR00385">
    <property type="entry name" value="P450"/>
</dbReference>
<evidence type="ECO:0000256" key="15">
    <source>
        <dbReference type="SAM" id="Phobius"/>
    </source>
</evidence>
<keyword evidence="7 15" id="KW-0472">Membrane</keyword>
<keyword evidence="6 13" id="KW-0408">Iron</keyword>
<evidence type="ECO:0000256" key="11">
    <source>
        <dbReference type="ARBA" id="ARBA00067336"/>
    </source>
</evidence>
<keyword evidence="13 14" id="KW-0349">Heme</keyword>
<dbReference type="InterPro" id="IPR002401">
    <property type="entry name" value="Cyt_P450_E_grp-I"/>
</dbReference>
<keyword evidence="5 15" id="KW-1133">Transmembrane helix</keyword>
<dbReference type="InterPro" id="IPR017972">
    <property type="entry name" value="Cyt_P450_CS"/>
</dbReference>
<evidence type="ECO:0000256" key="6">
    <source>
        <dbReference type="ARBA" id="ARBA00023004"/>
    </source>
</evidence>
<evidence type="ECO:0000256" key="7">
    <source>
        <dbReference type="ARBA" id="ARBA00023136"/>
    </source>
</evidence>
<dbReference type="PANTHER" id="PTHR24286">
    <property type="entry name" value="CYTOCHROME P450 26"/>
    <property type="match status" value="1"/>
</dbReference>
<dbReference type="FunFam" id="1.10.630.10:FF:000057">
    <property type="entry name" value="Cytochrome P450 724B1"/>
    <property type="match status" value="1"/>
</dbReference>
<proteinExistence type="inferred from homology"/>
<keyword evidence="14" id="KW-0503">Monooxygenase</keyword>
<evidence type="ECO:0000256" key="3">
    <source>
        <dbReference type="ARBA" id="ARBA00022692"/>
    </source>
</evidence>
<dbReference type="PRINTS" id="PR00463">
    <property type="entry name" value="EP450I"/>
</dbReference>
<dbReference type="Gramene" id="Kaladp0024s0675.1.v1.1">
    <property type="protein sequence ID" value="Kaladp0024s0675.1.v1.1"/>
    <property type="gene ID" value="Kaladp0024s0675.v1.1"/>
</dbReference>
<dbReference type="OMA" id="GWRTEND"/>
<feature type="binding site" description="axial binding residue" evidence="13">
    <location>
        <position position="419"/>
    </location>
    <ligand>
        <name>heme</name>
        <dbReference type="ChEBI" id="CHEBI:30413"/>
    </ligand>
    <ligandPart>
        <name>Fe</name>
        <dbReference type="ChEBI" id="CHEBI:18248"/>
    </ligandPart>
</feature>
<evidence type="ECO:0000313" key="16">
    <source>
        <dbReference type="EnsemblPlants" id="Kaladp0024s0675.1.v1.1"/>
    </source>
</evidence>
<dbReference type="PANTHER" id="PTHR24286:SF159">
    <property type="entry name" value="CYTOCHROME P450, FAMILY 724, SUBFAMILY A, POLYPEPTIDE 1"/>
    <property type="match status" value="1"/>
</dbReference>
<comment type="pathway">
    <text evidence="10">Steroid biosynthesis.</text>
</comment>
<evidence type="ECO:0000256" key="2">
    <source>
        <dbReference type="ARBA" id="ARBA00004972"/>
    </source>
</evidence>
<dbReference type="PROSITE" id="PS00086">
    <property type="entry name" value="CYTOCHROME_P450"/>
    <property type="match status" value="1"/>
</dbReference>
<evidence type="ECO:0000313" key="17">
    <source>
        <dbReference type="Proteomes" id="UP000594263"/>
    </source>
</evidence>
<comment type="pathway">
    <text evidence="8">Plant hormone biosynthesis; brassinosteroid biosynthesis.</text>
</comment>
<dbReference type="SUPFAM" id="SSF48264">
    <property type="entry name" value="Cytochrome P450"/>
    <property type="match status" value="1"/>
</dbReference>
<dbReference type="Proteomes" id="UP000594263">
    <property type="component" value="Unplaced"/>
</dbReference>
<dbReference type="InterPro" id="IPR036396">
    <property type="entry name" value="Cyt_P450_sf"/>
</dbReference>
<keyword evidence="14" id="KW-0560">Oxidoreductase</keyword>
<evidence type="ECO:0000256" key="9">
    <source>
        <dbReference type="ARBA" id="ARBA00052777"/>
    </source>
</evidence>
<comment type="cofactor">
    <cofactor evidence="13">
        <name>heme</name>
        <dbReference type="ChEBI" id="CHEBI:30413"/>
    </cofactor>
</comment>
<dbReference type="GO" id="GO:0005506">
    <property type="term" value="F:iron ion binding"/>
    <property type="evidence" value="ECO:0007669"/>
    <property type="project" value="InterPro"/>
</dbReference>
<dbReference type="InterPro" id="IPR001128">
    <property type="entry name" value="Cyt_P450"/>
</dbReference>
<dbReference type="GO" id="GO:0004497">
    <property type="term" value="F:monooxygenase activity"/>
    <property type="evidence" value="ECO:0007669"/>
    <property type="project" value="UniProtKB-KW"/>
</dbReference>
<dbReference type="GO" id="GO:0016705">
    <property type="term" value="F:oxidoreductase activity, acting on paired donors, with incorporation or reduction of molecular oxygen"/>
    <property type="evidence" value="ECO:0007669"/>
    <property type="project" value="InterPro"/>
</dbReference>
<comment type="pathway">
    <text evidence="2">Hormone biosynthesis.</text>
</comment>
<feature type="transmembrane region" description="Helical" evidence="15">
    <location>
        <begin position="6"/>
        <end position="22"/>
    </location>
</feature>
<reference evidence="16" key="1">
    <citation type="submission" date="2021-01" db="UniProtKB">
        <authorList>
            <consortium name="EnsemblPlants"/>
        </authorList>
    </citation>
    <scope>IDENTIFICATION</scope>
</reference>
<comment type="subcellular location">
    <subcellularLocation>
        <location evidence="1">Membrane</location>
        <topology evidence="1">Single-pass membrane protein</topology>
    </subcellularLocation>
</comment>
<dbReference type="CDD" id="cd11043">
    <property type="entry name" value="CYP90-like"/>
    <property type="match status" value="1"/>
</dbReference>
<evidence type="ECO:0000256" key="12">
    <source>
        <dbReference type="ARBA" id="ARBA00077474"/>
    </source>
</evidence>
<dbReference type="Pfam" id="PF00067">
    <property type="entry name" value="p450"/>
    <property type="match status" value="1"/>
</dbReference>
<dbReference type="GO" id="GO:0016125">
    <property type="term" value="P:sterol metabolic process"/>
    <property type="evidence" value="ECO:0007669"/>
    <property type="project" value="TreeGrafter"/>
</dbReference>
<evidence type="ECO:0000256" key="14">
    <source>
        <dbReference type="RuleBase" id="RU000461"/>
    </source>
</evidence>